<evidence type="ECO:0000256" key="2">
    <source>
        <dbReference type="ARBA" id="ARBA00022676"/>
    </source>
</evidence>
<proteinExistence type="inferred from homology"/>
<comment type="caution">
    <text evidence="5">The sequence shown here is derived from an EMBL/GenBank/DDBJ whole genome shotgun (WGS) entry which is preliminary data.</text>
</comment>
<sequence length="329" mass="35915">MTLLAGSLPAAPVDADILILALDRIEETLAAIRSSQEQIGVATHLFVLDQGSQPAGVERLAEAVRALPNAALLSVGGNLGVAGGRNFLARLGSGRAIVALDNDAEFAAPDTVARLVAALDAEPRLAAIGCRIVTYADGRDDLSSWGYPASLLPSAGDSFDAVTYVGAGHALRRGAWEQAGGYDGKLFFCWEEYDFCLRAIALGWRIRYRGDIVIRHKVSPERRVCWGAARWFYFVRNRLYIERKIGATWPQIAPRAVGYLLKGCRNGLLRQTVRAIRAARAMAPRARPRKLPREAWSYLLRNDRAHRGSVMRRLRTEALGRLGAAATAK</sequence>
<reference evidence="5 6" key="1">
    <citation type="journal article" date="2018" name="Arch. Microbiol.">
        <title>New insights into the metabolic potential of the phototrophic purple bacterium Rhodopila globiformis DSM 161(T) from its draft genome sequence and evidence for a vanadium-dependent nitrogenase.</title>
        <authorList>
            <person name="Imhoff J.F."/>
            <person name="Rahn T."/>
            <person name="Kunzel S."/>
            <person name="Neulinger S.C."/>
        </authorList>
    </citation>
    <scope>NUCLEOTIDE SEQUENCE [LARGE SCALE GENOMIC DNA]</scope>
    <source>
        <strain evidence="5 6">DSM 161</strain>
    </source>
</reference>
<dbReference type="Pfam" id="PF00535">
    <property type="entry name" value="Glycos_transf_2"/>
    <property type="match status" value="1"/>
</dbReference>
<comment type="similarity">
    <text evidence="1">Belongs to the glycosyltransferase 2 family.</text>
</comment>
<evidence type="ECO:0000256" key="1">
    <source>
        <dbReference type="ARBA" id="ARBA00006739"/>
    </source>
</evidence>
<dbReference type="InterPro" id="IPR029044">
    <property type="entry name" value="Nucleotide-diphossugar_trans"/>
</dbReference>
<name>A0A2S6N479_RHOGL</name>
<dbReference type="EMBL" id="NHRY01000227">
    <property type="protein sequence ID" value="PPQ29416.1"/>
    <property type="molecule type" value="Genomic_DNA"/>
</dbReference>
<dbReference type="SUPFAM" id="SSF53448">
    <property type="entry name" value="Nucleotide-diphospho-sugar transferases"/>
    <property type="match status" value="1"/>
</dbReference>
<dbReference type="Gene3D" id="3.90.550.10">
    <property type="entry name" value="Spore Coat Polysaccharide Biosynthesis Protein SpsA, Chain A"/>
    <property type="match status" value="1"/>
</dbReference>
<dbReference type="PANTHER" id="PTHR43179">
    <property type="entry name" value="RHAMNOSYLTRANSFERASE WBBL"/>
    <property type="match status" value="1"/>
</dbReference>
<evidence type="ECO:0000256" key="3">
    <source>
        <dbReference type="ARBA" id="ARBA00022679"/>
    </source>
</evidence>
<evidence type="ECO:0000313" key="5">
    <source>
        <dbReference type="EMBL" id="PPQ29416.1"/>
    </source>
</evidence>
<gene>
    <name evidence="5" type="ORF">CCS01_21605</name>
</gene>
<dbReference type="AlphaFoldDB" id="A0A2S6N479"/>
<organism evidence="5 6">
    <name type="scientific">Rhodopila globiformis</name>
    <name type="common">Rhodopseudomonas globiformis</name>
    <dbReference type="NCBI Taxonomy" id="1071"/>
    <lineage>
        <taxon>Bacteria</taxon>
        <taxon>Pseudomonadati</taxon>
        <taxon>Pseudomonadota</taxon>
        <taxon>Alphaproteobacteria</taxon>
        <taxon>Acetobacterales</taxon>
        <taxon>Acetobacteraceae</taxon>
        <taxon>Rhodopila</taxon>
    </lineage>
</organism>
<accession>A0A2S6N479</accession>
<dbReference type="InterPro" id="IPR001173">
    <property type="entry name" value="Glyco_trans_2-like"/>
</dbReference>
<keyword evidence="2" id="KW-0328">Glycosyltransferase</keyword>
<dbReference type="Proteomes" id="UP000239724">
    <property type="component" value="Unassembled WGS sequence"/>
</dbReference>
<keyword evidence="6" id="KW-1185">Reference proteome</keyword>
<dbReference type="RefSeq" id="WP_104520892.1">
    <property type="nucleotide sequence ID" value="NZ_NHRY01000227.1"/>
</dbReference>
<evidence type="ECO:0000259" key="4">
    <source>
        <dbReference type="Pfam" id="PF00535"/>
    </source>
</evidence>
<evidence type="ECO:0000313" key="6">
    <source>
        <dbReference type="Proteomes" id="UP000239724"/>
    </source>
</evidence>
<keyword evidence="3" id="KW-0808">Transferase</keyword>
<dbReference type="GO" id="GO:0016757">
    <property type="term" value="F:glycosyltransferase activity"/>
    <property type="evidence" value="ECO:0007669"/>
    <property type="project" value="UniProtKB-KW"/>
</dbReference>
<dbReference type="PANTHER" id="PTHR43179:SF12">
    <property type="entry name" value="GALACTOFURANOSYLTRANSFERASE GLFT2"/>
    <property type="match status" value="1"/>
</dbReference>
<dbReference type="OrthoDB" id="9801954at2"/>
<protein>
    <recommendedName>
        <fullName evidence="4">Glycosyltransferase 2-like domain-containing protein</fullName>
    </recommendedName>
</protein>
<feature type="domain" description="Glycosyltransferase 2-like" evidence="4">
    <location>
        <begin position="18"/>
        <end position="172"/>
    </location>
</feature>